<evidence type="ECO:0000313" key="2">
    <source>
        <dbReference type="Proteomes" id="UP000789860"/>
    </source>
</evidence>
<feature type="non-terminal residue" evidence="1">
    <location>
        <position position="1"/>
    </location>
</feature>
<dbReference type="EMBL" id="CAJVPM010012912">
    <property type="protein sequence ID" value="CAG8591393.1"/>
    <property type="molecule type" value="Genomic_DNA"/>
</dbReference>
<name>A0ACA9MK70_9GLOM</name>
<accession>A0ACA9MK70</accession>
<sequence length="141" mass="15646">EITEEVVAYARYGELSELQLIMKSYPVTYLSSRDASGNTALHMANIVEYIIQTSGTLGNDVVNAQNELGNTPLHWSALNGHIEVVTLLISNGADVKIKNKAGRTAMYEAQQNNHEKVVEYLLSKLEPEKEPNEESNIEDVN</sequence>
<proteinExistence type="predicted"/>
<dbReference type="Proteomes" id="UP000789860">
    <property type="component" value="Unassembled WGS sequence"/>
</dbReference>
<organism evidence="1 2">
    <name type="scientific">Scutellospora calospora</name>
    <dbReference type="NCBI Taxonomy" id="85575"/>
    <lineage>
        <taxon>Eukaryota</taxon>
        <taxon>Fungi</taxon>
        <taxon>Fungi incertae sedis</taxon>
        <taxon>Mucoromycota</taxon>
        <taxon>Glomeromycotina</taxon>
        <taxon>Glomeromycetes</taxon>
        <taxon>Diversisporales</taxon>
        <taxon>Gigasporaceae</taxon>
        <taxon>Scutellospora</taxon>
    </lineage>
</organism>
<gene>
    <name evidence="1" type="ORF">SCALOS_LOCUS6591</name>
</gene>
<reference evidence="1" key="1">
    <citation type="submission" date="2021-06" db="EMBL/GenBank/DDBJ databases">
        <authorList>
            <person name="Kallberg Y."/>
            <person name="Tangrot J."/>
            <person name="Rosling A."/>
        </authorList>
    </citation>
    <scope>NUCLEOTIDE SEQUENCE</scope>
    <source>
        <strain evidence="1">AU212A</strain>
    </source>
</reference>
<keyword evidence="2" id="KW-1185">Reference proteome</keyword>
<evidence type="ECO:0000313" key="1">
    <source>
        <dbReference type="EMBL" id="CAG8591393.1"/>
    </source>
</evidence>
<comment type="caution">
    <text evidence="1">The sequence shown here is derived from an EMBL/GenBank/DDBJ whole genome shotgun (WGS) entry which is preliminary data.</text>
</comment>
<protein>
    <submittedName>
        <fullName evidence="1">5658_t:CDS:1</fullName>
    </submittedName>
</protein>